<evidence type="ECO:0000256" key="6">
    <source>
        <dbReference type="PIRNR" id="PIRNR028841"/>
    </source>
</evidence>
<protein>
    <recommendedName>
        <fullName evidence="6">Anaphase-promoting complex subunit 10</fullName>
    </recommendedName>
</protein>
<keyword evidence="2 6" id="KW-0132">Cell division</keyword>
<feature type="domain" description="DOC" evidence="8">
    <location>
        <begin position="1"/>
        <end position="195"/>
    </location>
</feature>
<evidence type="ECO:0000256" key="1">
    <source>
        <dbReference type="ARBA" id="ARBA00006762"/>
    </source>
</evidence>
<dbReference type="EMBL" id="JAGTXO010000004">
    <property type="protein sequence ID" value="KAG8468530.1"/>
    <property type="molecule type" value="Genomic_DNA"/>
</dbReference>
<dbReference type="GO" id="GO:0031145">
    <property type="term" value="P:anaphase-promoting complex-dependent catabolic process"/>
    <property type="evidence" value="ECO:0007669"/>
    <property type="project" value="InterPro"/>
</dbReference>
<dbReference type="Proteomes" id="UP000751190">
    <property type="component" value="Unassembled WGS sequence"/>
</dbReference>
<dbReference type="Pfam" id="PF03256">
    <property type="entry name" value="ANAPC10"/>
    <property type="match status" value="1"/>
</dbReference>
<accession>A0A8J6CFZ5</accession>
<dbReference type="InterPro" id="IPR016901">
    <property type="entry name" value="APC10/Doc1"/>
</dbReference>
<evidence type="ECO:0000259" key="8">
    <source>
        <dbReference type="PROSITE" id="PS51284"/>
    </source>
</evidence>
<dbReference type="InterPro" id="IPR008979">
    <property type="entry name" value="Galactose-bd-like_sf"/>
</dbReference>
<evidence type="ECO:0000256" key="2">
    <source>
        <dbReference type="ARBA" id="ARBA00022618"/>
    </source>
</evidence>
<gene>
    <name evidence="9" type="ORF">KFE25_013613</name>
</gene>
<dbReference type="Gene3D" id="2.60.120.260">
    <property type="entry name" value="Galactose-binding domain-like"/>
    <property type="match status" value="1"/>
</dbReference>
<name>A0A8J6CFZ5_DIALT</name>
<comment type="function">
    <text evidence="6">Component of the anaphase promoting complex/cyclosome (APC/C), a cell cycle-regulated E3 ubiquitin-protein ligase complex that controls progression through mitosis and the G1 phase of the cell cycle.</text>
</comment>
<comment type="caution">
    <text evidence="9">The sequence shown here is derived from an EMBL/GenBank/DDBJ whole genome shotgun (WGS) entry which is preliminary data.</text>
</comment>
<reference evidence="9" key="1">
    <citation type="submission" date="2021-05" db="EMBL/GenBank/DDBJ databases">
        <title>The genome of the haptophyte Pavlova lutheri (Diacronema luteri, Pavlovales) - a model for lipid biosynthesis in eukaryotic algae.</title>
        <authorList>
            <person name="Hulatt C.J."/>
            <person name="Posewitz M.C."/>
        </authorList>
    </citation>
    <scope>NUCLEOTIDE SEQUENCE</scope>
    <source>
        <strain evidence="9">NIVA-4/92</strain>
    </source>
</reference>
<dbReference type="OrthoDB" id="24948at2759"/>
<organism evidence="9 10">
    <name type="scientific">Diacronema lutheri</name>
    <name type="common">Unicellular marine alga</name>
    <name type="synonym">Monochrysis lutheri</name>
    <dbReference type="NCBI Taxonomy" id="2081491"/>
    <lineage>
        <taxon>Eukaryota</taxon>
        <taxon>Haptista</taxon>
        <taxon>Haptophyta</taxon>
        <taxon>Pavlovophyceae</taxon>
        <taxon>Pavlovales</taxon>
        <taxon>Pavlovaceae</taxon>
        <taxon>Diacronema</taxon>
    </lineage>
</organism>
<dbReference type="CDD" id="cd08366">
    <property type="entry name" value="APC10"/>
    <property type="match status" value="1"/>
</dbReference>
<evidence type="ECO:0000313" key="9">
    <source>
        <dbReference type="EMBL" id="KAG8468530.1"/>
    </source>
</evidence>
<comment type="similarity">
    <text evidence="1 6">Belongs to the APC10 family.</text>
</comment>
<dbReference type="SUPFAM" id="SSF49785">
    <property type="entry name" value="Galactose-binding domain-like"/>
    <property type="match status" value="1"/>
</dbReference>
<dbReference type="GO" id="GO:0005680">
    <property type="term" value="C:anaphase-promoting complex"/>
    <property type="evidence" value="ECO:0007669"/>
    <property type="project" value="InterPro"/>
</dbReference>
<dbReference type="FunFam" id="2.60.120.260:FF:000122">
    <property type="entry name" value="Anaphase-promoting complex subunit 10"/>
    <property type="match status" value="1"/>
</dbReference>
<dbReference type="GO" id="GO:0051301">
    <property type="term" value="P:cell division"/>
    <property type="evidence" value="ECO:0007669"/>
    <property type="project" value="UniProtKB-KW"/>
</dbReference>
<evidence type="ECO:0000313" key="10">
    <source>
        <dbReference type="Proteomes" id="UP000751190"/>
    </source>
</evidence>
<dbReference type="GO" id="GO:0070979">
    <property type="term" value="P:protein K11-linked ubiquitination"/>
    <property type="evidence" value="ECO:0007669"/>
    <property type="project" value="TreeGrafter"/>
</dbReference>
<evidence type="ECO:0000256" key="3">
    <source>
        <dbReference type="ARBA" id="ARBA00022776"/>
    </source>
</evidence>
<dbReference type="PANTHER" id="PTHR12936">
    <property type="entry name" value="ANAPHASE-PROMOTING COMPLEX 10"/>
    <property type="match status" value="1"/>
</dbReference>
<keyword evidence="10" id="KW-1185">Reference proteome</keyword>
<evidence type="ECO:0000256" key="7">
    <source>
        <dbReference type="SAM" id="MobiDB-lite"/>
    </source>
</evidence>
<dbReference type="OMA" id="FITIEFP"/>
<evidence type="ECO:0000256" key="4">
    <source>
        <dbReference type="ARBA" id="ARBA00022786"/>
    </source>
</evidence>
<sequence length="196" mass="22076">MSAPAAEPADATAAKLSSELREIGDQAVWSLSTAKPGNGVDQLRDSSTDTYWQSDGPQPHLVNIQFHKKMRIQEIAIYTDYKLDESYTPSKIAIRAGTMFHDLQQIKVEELSEPSGWTTISLMQPPEYDDGTPEDERALEPLRTYFIQLAVLANHQNGRDTHIRQIRVFSPRTGTSNDMALPEMSTLDFRIHSCIR</sequence>
<feature type="region of interest" description="Disordered" evidence="7">
    <location>
        <begin position="35"/>
        <end position="55"/>
    </location>
</feature>
<dbReference type="SMART" id="SM01337">
    <property type="entry name" value="APC10"/>
    <property type="match status" value="1"/>
</dbReference>
<dbReference type="PIRSF" id="PIRSF028841">
    <property type="entry name" value="APC10_sub"/>
    <property type="match status" value="1"/>
</dbReference>
<dbReference type="PROSITE" id="PS51284">
    <property type="entry name" value="DOC"/>
    <property type="match status" value="1"/>
</dbReference>
<dbReference type="InterPro" id="IPR004939">
    <property type="entry name" value="APC_su10/DOC_dom"/>
</dbReference>
<evidence type="ECO:0000256" key="5">
    <source>
        <dbReference type="ARBA" id="ARBA00023306"/>
    </source>
</evidence>
<dbReference type="PANTHER" id="PTHR12936:SF0">
    <property type="entry name" value="ANAPHASE-PROMOTING COMPLEX SUBUNIT 10"/>
    <property type="match status" value="1"/>
</dbReference>
<keyword evidence="3 6" id="KW-0498">Mitosis</keyword>
<keyword evidence="5 6" id="KW-0131">Cell cycle</keyword>
<dbReference type="AlphaFoldDB" id="A0A8J6CFZ5"/>
<proteinExistence type="inferred from homology"/>
<keyword evidence="4 6" id="KW-0833">Ubl conjugation pathway</keyword>